<evidence type="ECO:0000313" key="3">
    <source>
        <dbReference type="Proteomes" id="UP000887581"/>
    </source>
</evidence>
<protein>
    <submittedName>
        <fullName evidence="4">DUF4283 domain-containing protein</fullName>
    </submittedName>
</protein>
<dbReference type="AlphaFoldDB" id="A0A915PLZ8"/>
<feature type="transmembrane region" description="Helical" evidence="2">
    <location>
        <begin position="262"/>
        <end position="288"/>
    </location>
</feature>
<dbReference type="Proteomes" id="UP000887581">
    <property type="component" value="Unplaced"/>
</dbReference>
<feature type="region of interest" description="Disordered" evidence="1">
    <location>
        <begin position="365"/>
        <end position="408"/>
    </location>
</feature>
<name>A0A915PLZ8_9BILA</name>
<proteinExistence type="predicted"/>
<accession>A0A915PLZ8</accession>
<sequence>MLFSAKEFHEISKCSHLFPSLLAPNKHSYATPLPSLNRKKICFDLDEGRFVDPKIGRNSIYDVEHEHVVVTTSTVAVRRSTEHTWEDWSADTQDVPYALLNICIPIVPSVTLTPLKHVLALGRLVMVFGTLAGDKLVIDVTVLMQQKQGKAKRNEKGKKFVSFKILEGDNSERFSMCKFQVYLKNIVVGRTTPRDFIHRLSDWTLFDWAISFQITIVILYIVSALSVSIVEYLSPWPMTLMAILLLIPIFPVLCSDQHEENLIIFGWVQLTCGYIELFWSSCVILDMHYHSSDWRAYFTLCTVSWQFTSIILISAECPLLEKVVNGQKNQFKVETDRVAAVEPLDETDAQTAKEIYEPIVRKKSDLKTAREQMNQPKEGESGAKGRINESNLDGTDIERGKEVPIKEI</sequence>
<dbReference type="WBParaSite" id="sdigi.contig146.g5227.t1">
    <property type="protein sequence ID" value="sdigi.contig146.g5227.t1"/>
    <property type="gene ID" value="sdigi.contig146.g5227"/>
</dbReference>
<organism evidence="3 4">
    <name type="scientific">Setaria digitata</name>
    <dbReference type="NCBI Taxonomy" id="48799"/>
    <lineage>
        <taxon>Eukaryota</taxon>
        <taxon>Metazoa</taxon>
        <taxon>Ecdysozoa</taxon>
        <taxon>Nematoda</taxon>
        <taxon>Chromadorea</taxon>
        <taxon>Rhabditida</taxon>
        <taxon>Spirurina</taxon>
        <taxon>Spiruromorpha</taxon>
        <taxon>Filarioidea</taxon>
        <taxon>Setariidae</taxon>
        <taxon>Setaria</taxon>
    </lineage>
</organism>
<evidence type="ECO:0000256" key="1">
    <source>
        <dbReference type="SAM" id="MobiDB-lite"/>
    </source>
</evidence>
<evidence type="ECO:0000256" key="2">
    <source>
        <dbReference type="SAM" id="Phobius"/>
    </source>
</evidence>
<evidence type="ECO:0000313" key="4">
    <source>
        <dbReference type="WBParaSite" id="sdigi.contig146.g5227.t1"/>
    </source>
</evidence>
<feature type="compositionally biased region" description="Basic and acidic residues" evidence="1">
    <location>
        <begin position="396"/>
        <end position="408"/>
    </location>
</feature>
<feature type="compositionally biased region" description="Basic and acidic residues" evidence="1">
    <location>
        <begin position="377"/>
        <end position="387"/>
    </location>
</feature>
<keyword evidence="2" id="KW-1133">Transmembrane helix</keyword>
<feature type="transmembrane region" description="Helical" evidence="2">
    <location>
        <begin position="208"/>
        <end position="230"/>
    </location>
</feature>
<feature type="transmembrane region" description="Helical" evidence="2">
    <location>
        <begin position="236"/>
        <end position="255"/>
    </location>
</feature>
<keyword evidence="2" id="KW-0812">Transmembrane</keyword>
<keyword evidence="2" id="KW-0472">Membrane</keyword>
<reference evidence="4" key="1">
    <citation type="submission" date="2022-11" db="UniProtKB">
        <authorList>
            <consortium name="WormBaseParasite"/>
        </authorList>
    </citation>
    <scope>IDENTIFICATION</scope>
</reference>
<keyword evidence="3" id="KW-1185">Reference proteome</keyword>